<dbReference type="RefSeq" id="WP_197115217.1">
    <property type="nucleotide sequence ID" value="NZ_JACBXQ010000002.1"/>
</dbReference>
<evidence type="ECO:0000313" key="13">
    <source>
        <dbReference type="Proteomes" id="UP000721415"/>
    </source>
</evidence>
<dbReference type="EMBL" id="JACBXQ010000002">
    <property type="protein sequence ID" value="MBG9986320.1"/>
    <property type="molecule type" value="Genomic_DNA"/>
</dbReference>
<keyword evidence="6 12" id="KW-0560">Oxidoreductase</keyword>
<keyword evidence="13" id="KW-1185">Reference proteome</keyword>
<evidence type="ECO:0000256" key="6">
    <source>
        <dbReference type="ARBA" id="ARBA00023002"/>
    </source>
</evidence>
<keyword evidence="5" id="KW-0276">Fatty acid metabolism</keyword>
<comment type="catalytic activity">
    <reaction evidence="9">
        <text>a (3S)-3-hydroxyacyl-CoA + NAD(+) = a 3-oxoacyl-CoA + NADH + H(+)</text>
        <dbReference type="Rhea" id="RHEA:22432"/>
        <dbReference type="ChEBI" id="CHEBI:15378"/>
        <dbReference type="ChEBI" id="CHEBI:57318"/>
        <dbReference type="ChEBI" id="CHEBI:57540"/>
        <dbReference type="ChEBI" id="CHEBI:57945"/>
        <dbReference type="ChEBI" id="CHEBI:90726"/>
        <dbReference type="EC" id="1.1.1.35"/>
    </reaction>
</comment>
<protein>
    <recommendedName>
        <fullName evidence="4">3-hydroxyacyl-CoA dehydrogenase</fullName>
        <ecNumber evidence="4">1.1.1.35</ecNumber>
    </recommendedName>
</protein>
<dbReference type="InterPro" id="IPR006108">
    <property type="entry name" value="3HC_DH_C"/>
</dbReference>
<evidence type="ECO:0000256" key="4">
    <source>
        <dbReference type="ARBA" id="ARBA00013000"/>
    </source>
</evidence>
<dbReference type="InterPro" id="IPR022694">
    <property type="entry name" value="3-OHacyl-CoA_DH"/>
</dbReference>
<feature type="domain" description="3-hydroxyacyl-CoA dehydrogenase C-terminal" evidence="10">
    <location>
        <begin position="186"/>
        <end position="282"/>
    </location>
</feature>
<dbReference type="PANTHER" id="PTHR43561">
    <property type="match status" value="1"/>
</dbReference>
<comment type="similarity">
    <text evidence="3">Belongs to the 3-hydroxyacyl-CoA dehydrogenase family.</text>
</comment>
<name>A0ABS0LQ86_9LACT</name>
<dbReference type="InterPro" id="IPR013328">
    <property type="entry name" value="6PGD_dom2"/>
</dbReference>
<evidence type="ECO:0000256" key="3">
    <source>
        <dbReference type="ARBA" id="ARBA00009463"/>
    </source>
</evidence>
<evidence type="ECO:0000256" key="5">
    <source>
        <dbReference type="ARBA" id="ARBA00022832"/>
    </source>
</evidence>
<dbReference type="Pfam" id="PF02737">
    <property type="entry name" value="3HCDH_N"/>
    <property type="match status" value="1"/>
</dbReference>
<dbReference type="Proteomes" id="UP000721415">
    <property type="component" value="Unassembled WGS sequence"/>
</dbReference>
<reference evidence="12 13" key="1">
    <citation type="submission" date="2020-07" db="EMBL/GenBank/DDBJ databases">
        <title>Facklamia lactis sp. nov., isolated from raw milk.</title>
        <authorList>
            <person name="Doll E.V."/>
            <person name="Huptas C."/>
            <person name="Staib L."/>
            <person name="Wenning M."/>
            <person name="Scherer S."/>
        </authorList>
    </citation>
    <scope>NUCLEOTIDE SEQUENCE [LARGE SCALE GENOMIC DNA]</scope>
    <source>
        <strain evidence="12 13">DSM 111018</strain>
    </source>
</reference>
<evidence type="ECO:0000313" key="12">
    <source>
        <dbReference type="EMBL" id="MBG9986320.1"/>
    </source>
</evidence>
<evidence type="ECO:0000256" key="8">
    <source>
        <dbReference type="ARBA" id="ARBA00023098"/>
    </source>
</evidence>
<dbReference type="SUPFAM" id="SSF48179">
    <property type="entry name" value="6-phosphogluconate dehydrogenase C-terminal domain-like"/>
    <property type="match status" value="1"/>
</dbReference>
<evidence type="ECO:0000256" key="9">
    <source>
        <dbReference type="ARBA" id="ARBA00049556"/>
    </source>
</evidence>
<dbReference type="InterPro" id="IPR006176">
    <property type="entry name" value="3-OHacyl-CoA_DH_NAD-bd"/>
</dbReference>
<dbReference type="EC" id="1.1.1.35" evidence="4"/>
<dbReference type="NCBIfam" id="NF004474">
    <property type="entry name" value="PRK05808.1"/>
    <property type="match status" value="1"/>
</dbReference>
<evidence type="ECO:0000256" key="7">
    <source>
        <dbReference type="ARBA" id="ARBA00023027"/>
    </source>
</evidence>
<gene>
    <name evidence="12" type="ORF">HZY91_05360</name>
</gene>
<comment type="caution">
    <text evidence="12">The sequence shown here is derived from an EMBL/GenBank/DDBJ whole genome shotgun (WGS) entry which is preliminary data.</text>
</comment>
<accession>A0ABS0LQ86</accession>
<dbReference type="PROSITE" id="PS00067">
    <property type="entry name" value="3HCDH"/>
    <property type="match status" value="1"/>
</dbReference>
<dbReference type="InterPro" id="IPR052242">
    <property type="entry name" value="Mito_3-hydroxyacyl-CoA_DH"/>
</dbReference>
<dbReference type="InterPro" id="IPR008927">
    <property type="entry name" value="6-PGluconate_DH-like_C_sf"/>
</dbReference>
<dbReference type="InterPro" id="IPR036291">
    <property type="entry name" value="NAD(P)-bd_dom_sf"/>
</dbReference>
<evidence type="ECO:0000256" key="1">
    <source>
        <dbReference type="ARBA" id="ARBA00005005"/>
    </source>
</evidence>
<dbReference type="PIRSF" id="PIRSF000105">
    <property type="entry name" value="HCDH"/>
    <property type="match status" value="1"/>
</dbReference>
<keyword evidence="7" id="KW-0520">NAD</keyword>
<evidence type="ECO:0000259" key="10">
    <source>
        <dbReference type="Pfam" id="PF00725"/>
    </source>
</evidence>
<comment type="pathway">
    <text evidence="2">Lipid metabolism; butanoate metabolism.</text>
</comment>
<evidence type="ECO:0000256" key="2">
    <source>
        <dbReference type="ARBA" id="ARBA00005086"/>
    </source>
</evidence>
<dbReference type="SUPFAM" id="SSF51735">
    <property type="entry name" value="NAD(P)-binding Rossmann-fold domains"/>
    <property type="match status" value="1"/>
</dbReference>
<dbReference type="NCBIfam" id="NF005875">
    <property type="entry name" value="PRK07819.1"/>
    <property type="match status" value="1"/>
</dbReference>
<dbReference type="Gene3D" id="3.40.50.720">
    <property type="entry name" value="NAD(P)-binding Rossmann-like Domain"/>
    <property type="match status" value="1"/>
</dbReference>
<organism evidence="12 13">
    <name type="scientific">Facklamia lactis</name>
    <dbReference type="NCBI Taxonomy" id="2749967"/>
    <lineage>
        <taxon>Bacteria</taxon>
        <taxon>Bacillati</taxon>
        <taxon>Bacillota</taxon>
        <taxon>Bacilli</taxon>
        <taxon>Lactobacillales</taxon>
        <taxon>Aerococcaceae</taxon>
        <taxon>Facklamia</taxon>
    </lineage>
</organism>
<dbReference type="Pfam" id="PF00725">
    <property type="entry name" value="3HCDH"/>
    <property type="match status" value="1"/>
</dbReference>
<dbReference type="Gene3D" id="1.10.1040.10">
    <property type="entry name" value="N-(1-d-carboxylethyl)-l-norvaline Dehydrogenase, domain 2"/>
    <property type="match status" value="1"/>
</dbReference>
<dbReference type="PANTHER" id="PTHR43561:SF3">
    <property type="entry name" value="HYDROXYACYL-COENZYME A DEHYDROGENASE, MITOCHONDRIAL"/>
    <property type="match status" value="1"/>
</dbReference>
<feature type="domain" description="3-hydroxyacyl-CoA dehydrogenase NAD binding" evidence="11">
    <location>
        <begin position="5"/>
        <end position="183"/>
    </location>
</feature>
<sequence>MDIKKIMIIGAGQMGAGIAQVFAQAGYEIILNDIKEEFVEKGISGIEKGMKRRIEKGKMEESVMNKTLSLISPSTNYSDAQNADLVIEAATENESIKLDIFKQLDEFAPEHTILATNTSSLSITKIAAATNRPDKVAGFHFFNPVPVMNLIEVNLALQTSNETKEALEELGKSIDKTVIIANDTPGFVVNRLLIPMINEAIFILESGTVTAESIDKAMELGANHPMGPLSLADLIGLDTVLAIMETLYKGFKDQKYRPSLLLTKYVEAGKLGRKTGEGFFKYD</sequence>
<evidence type="ECO:0000259" key="11">
    <source>
        <dbReference type="Pfam" id="PF02737"/>
    </source>
</evidence>
<dbReference type="GO" id="GO:0008691">
    <property type="term" value="F:3-hydroxybutyryl-CoA dehydrogenase activity"/>
    <property type="evidence" value="ECO:0007669"/>
    <property type="project" value="UniProtKB-EC"/>
</dbReference>
<keyword evidence="8" id="KW-0443">Lipid metabolism</keyword>
<comment type="pathway">
    <text evidence="1">Lipid metabolism; fatty acid beta-oxidation.</text>
</comment>
<dbReference type="InterPro" id="IPR006180">
    <property type="entry name" value="3-OHacyl-CoA_DH_CS"/>
</dbReference>
<proteinExistence type="inferred from homology"/>